<dbReference type="GO" id="GO:0016567">
    <property type="term" value="P:protein ubiquitination"/>
    <property type="evidence" value="ECO:0007669"/>
    <property type="project" value="TreeGrafter"/>
</dbReference>
<dbReference type="GO" id="GO:0044027">
    <property type="term" value="P:negative regulation of gene expression via chromosomal CpG island methylation"/>
    <property type="evidence" value="ECO:0007669"/>
    <property type="project" value="TreeGrafter"/>
</dbReference>
<feature type="compositionally biased region" description="Basic and acidic residues" evidence="3">
    <location>
        <begin position="44"/>
        <end position="59"/>
    </location>
</feature>
<evidence type="ECO:0000256" key="2">
    <source>
        <dbReference type="PROSITE-ProRule" id="PRU00358"/>
    </source>
</evidence>
<reference evidence="5" key="1">
    <citation type="journal article" date="2020" name="Stud. Mycol.">
        <title>101 Dothideomycetes genomes: a test case for predicting lifestyles and emergence of pathogens.</title>
        <authorList>
            <person name="Haridas S."/>
            <person name="Albert R."/>
            <person name="Binder M."/>
            <person name="Bloem J."/>
            <person name="Labutti K."/>
            <person name="Salamov A."/>
            <person name="Andreopoulos B."/>
            <person name="Baker S."/>
            <person name="Barry K."/>
            <person name="Bills G."/>
            <person name="Bluhm B."/>
            <person name="Cannon C."/>
            <person name="Castanera R."/>
            <person name="Culley D."/>
            <person name="Daum C."/>
            <person name="Ezra D."/>
            <person name="Gonzalez J."/>
            <person name="Henrissat B."/>
            <person name="Kuo A."/>
            <person name="Liang C."/>
            <person name="Lipzen A."/>
            <person name="Lutzoni F."/>
            <person name="Magnuson J."/>
            <person name="Mondo S."/>
            <person name="Nolan M."/>
            <person name="Ohm R."/>
            <person name="Pangilinan J."/>
            <person name="Park H.-J."/>
            <person name="Ramirez L."/>
            <person name="Alfaro M."/>
            <person name="Sun H."/>
            <person name="Tritt A."/>
            <person name="Yoshinaga Y."/>
            <person name="Zwiers L.-H."/>
            <person name="Turgeon B."/>
            <person name="Goodwin S."/>
            <person name="Spatafora J."/>
            <person name="Crous P."/>
            <person name="Grigoriev I."/>
        </authorList>
    </citation>
    <scope>NUCLEOTIDE SEQUENCE</scope>
    <source>
        <strain evidence="5">CBS 113818</strain>
    </source>
</reference>
<dbReference type="PANTHER" id="PTHR14140">
    <property type="entry name" value="E3 UBIQUITIN-PROTEIN LIGASE UHRF-RELATED"/>
    <property type="match status" value="1"/>
</dbReference>
<accession>A0A6A6ZHR2</accession>
<comment type="subcellular location">
    <subcellularLocation>
        <location evidence="2">Nucleus</location>
    </subcellularLocation>
</comment>
<keyword evidence="1 2" id="KW-0539">Nucleus</keyword>
<organism evidence="5 6">
    <name type="scientific">Ophiobolus disseminans</name>
    <dbReference type="NCBI Taxonomy" id="1469910"/>
    <lineage>
        <taxon>Eukaryota</taxon>
        <taxon>Fungi</taxon>
        <taxon>Dikarya</taxon>
        <taxon>Ascomycota</taxon>
        <taxon>Pezizomycotina</taxon>
        <taxon>Dothideomycetes</taxon>
        <taxon>Pleosporomycetidae</taxon>
        <taxon>Pleosporales</taxon>
        <taxon>Pleosporineae</taxon>
        <taxon>Phaeosphaeriaceae</taxon>
        <taxon>Ophiobolus</taxon>
    </lineage>
</organism>
<feature type="region of interest" description="Disordered" evidence="3">
    <location>
        <begin position="44"/>
        <end position="63"/>
    </location>
</feature>
<feature type="compositionally biased region" description="Basic and acidic residues" evidence="3">
    <location>
        <begin position="148"/>
        <end position="161"/>
    </location>
</feature>
<evidence type="ECO:0000256" key="1">
    <source>
        <dbReference type="ARBA" id="ARBA00023242"/>
    </source>
</evidence>
<dbReference type="GO" id="GO:0005634">
    <property type="term" value="C:nucleus"/>
    <property type="evidence" value="ECO:0007669"/>
    <property type="project" value="UniProtKB-SubCell"/>
</dbReference>
<feature type="region of interest" description="Disordered" evidence="3">
    <location>
        <begin position="80"/>
        <end position="233"/>
    </location>
</feature>
<feature type="domain" description="YDG" evidence="4">
    <location>
        <begin position="398"/>
        <end position="531"/>
    </location>
</feature>
<dbReference type="GO" id="GO:0061630">
    <property type="term" value="F:ubiquitin protein ligase activity"/>
    <property type="evidence" value="ECO:0007669"/>
    <property type="project" value="TreeGrafter"/>
</dbReference>
<dbReference type="PANTHER" id="PTHR14140:SF27">
    <property type="entry name" value="OS04G0289800 PROTEIN"/>
    <property type="match status" value="1"/>
</dbReference>
<evidence type="ECO:0000313" key="5">
    <source>
        <dbReference type="EMBL" id="KAF2820621.1"/>
    </source>
</evidence>
<keyword evidence="6" id="KW-1185">Reference proteome</keyword>
<dbReference type="PROSITE" id="PS51015">
    <property type="entry name" value="YDG"/>
    <property type="match status" value="1"/>
</dbReference>
<protein>
    <recommendedName>
        <fullName evidence="4">YDG domain-containing protein</fullName>
    </recommendedName>
</protein>
<feature type="compositionally biased region" description="Low complexity" evidence="3">
    <location>
        <begin position="180"/>
        <end position="220"/>
    </location>
</feature>
<evidence type="ECO:0000256" key="3">
    <source>
        <dbReference type="SAM" id="MobiDB-lite"/>
    </source>
</evidence>
<name>A0A6A6ZHR2_9PLEO</name>
<dbReference type="Gene3D" id="2.30.280.10">
    <property type="entry name" value="SRA-YDG"/>
    <property type="match status" value="1"/>
</dbReference>
<dbReference type="Proteomes" id="UP000799424">
    <property type="component" value="Unassembled WGS sequence"/>
</dbReference>
<feature type="compositionally biased region" description="Polar residues" evidence="3">
    <location>
        <begin position="124"/>
        <end position="141"/>
    </location>
</feature>
<dbReference type="InterPro" id="IPR045134">
    <property type="entry name" value="UHRF1/2-like"/>
</dbReference>
<dbReference type="SMART" id="SM00466">
    <property type="entry name" value="SRA"/>
    <property type="match status" value="1"/>
</dbReference>
<evidence type="ECO:0000313" key="6">
    <source>
        <dbReference type="Proteomes" id="UP000799424"/>
    </source>
</evidence>
<gene>
    <name evidence="5" type="ORF">CC86DRAFT_374296</name>
</gene>
<dbReference type="InterPro" id="IPR003105">
    <property type="entry name" value="SRA_YDG"/>
</dbReference>
<evidence type="ECO:0000259" key="4">
    <source>
        <dbReference type="PROSITE" id="PS51015"/>
    </source>
</evidence>
<dbReference type="OrthoDB" id="2270193at2759"/>
<dbReference type="InterPro" id="IPR036987">
    <property type="entry name" value="SRA-YDG_sf"/>
</dbReference>
<dbReference type="SUPFAM" id="SSF88697">
    <property type="entry name" value="PUA domain-like"/>
    <property type="match status" value="1"/>
</dbReference>
<proteinExistence type="predicted"/>
<feature type="compositionally biased region" description="Basic and acidic residues" evidence="3">
    <location>
        <begin position="87"/>
        <end position="106"/>
    </location>
</feature>
<dbReference type="Pfam" id="PF02182">
    <property type="entry name" value="SAD_SRA"/>
    <property type="match status" value="1"/>
</dbReference>
<dbReference type="InterPro" id="IPR015947">
    <property type="entry name" value="PUA-like_sf"/>
</dbReference>
<sequence>MAIPEKRQVELSKSSTWLLKSTQEGHARTGLAPDALTKKLQEIKDDPEQARKKAEEHAARMGIDPIEAARKLMAAARLARPTTTIAERPKERPTEHPNVSDREESRTVSLEPEVVVKSRELVFQSASTETNLLEQVETSAPNPVPAKRRGDQTEKKDERKAKKEKVKTQQTKALTKKSASKSASPASLTKKSASKSASPASHTIAESSAAGTTRATTSTSRKPEPMEVDQSPSLFVNTSDRYPVRNVLPKWYTDIKDSSFHMLQLGKKRTPAQTALESLKNCIGRCEAETKRMKLNQLHEELRDHVHKAEITIEVTRFVLKKARILTPENGLPRIFREDANFPSDLKADALLLYTRWCNEKFSQDILRGIVTVKGKDRNGDRLDPTYRAKYPTNAKHIGEGDLVLGQWWPTQMCTVRDGAHGAPQGGIFGDKEHGTYSIVLSGGGYHDKDEGDLIEYSGTDGKDFTPTDATLAMLKSAEVGNEIRVIRSSMLNKSNEHRPEVGLRYDGLYQVKSFVLVDKQKQIHRFKLERCPGQGPIRSGNNASRRPTQFEVAEFRRLKEKDW</sequence>
<dbReference type="EMBL" id="MU006240">
    <property type="protein sequence ID" value="KAF2820621.1"/>
    <property type="molecule type" value="Genomic_DNA"/>
</dbReference>
<dbReference type="AlphaFoldDB" id="A0A6A6ZHR2"/>